<dbReference type="GO" id="GO:0016020">
    <property type="term" value="C:membrane"/>
    <property type="evidence" value="ECO:0007669"/>
    <property type="project" value="UniProtKB-SubCell"/>
</dbReference>
<dbReference type="VEuPathDB" id="MicrosporidiaDB:H312_00971"/>
<reference evidence="7" key="1">
    <citation type="submission" date="2013-02" db="EMBL/GenBank/DDBJ databases">
        <authorList>
            <consortium name="The Broad Institute Genome Sequencing Platform"/>
            <person name="Cuomo C."/>
            <person name="Becnel J."/>
            <person name="Sanscrainte N."/>
            <person name="Walker B."/>
            <person name="Young S.K."/>
            <person name="Zeng Q."/>
            <person name="Gargeya S."/>
            <person name="Fitzgerald M."/>
            <person name="Haas B."/>
            <person name="Abouelleil A."/>
            <person name="Alvarado L."/>
            <person name="Arachchi H.M."/>
            <person name="Berlin A.M."/>
            <person name="Chapman S.B."/>
            <person name="Dewar J."/>
            <person name="Goldberg J."/>
            <person name="Griggs A."/>
            <person name="Gujja S."/>
            <person name="Hansen M."/>
            <person name="Howarth C."/>
            <person name="Imamovic A."/>
            <person name="Larimer J."/>
            <person name="McCowan C."/>
            <person name="Murphy C."/>
            <person name="Neiman D."/>
            <person name="Pearson M."/>
            <person name="Priest M."/>
            <person name="Roberts A."/>
            <person name="Saif S."/>
            <person name="Shea T."/>
            <person name="Sisk P."/>
            <person name="Sykes S."/>
            <person name="Wortman J."/>
            <person name="Nusbaum C."/>
            <person name="Birren B."/>
        </authorList>
    </citation>
    <scope>NUCLEOTIDE SEQUENCE [LARGE SCALE GENOMIC DNA]</scope>
    <source>
        <strain evidence="7">PRA339</strain>
    </source>
</reference>
<dbReference type="SUPFAM" id="SSF52833">
    <property type="entry name" value="Thioredoxin-like"/>
    <property type="match status" value="1"/>
</dbReference>
<evidence type="ECO:0000256" key="1">
    <source>
        <dbReference type="ARBA" id="ARBA00004167"/>
    </source>
</evidence>
<organism evidence="6 7">
    <name type="scientific">Anncaliia algerae PRA339</name>
    <dbReference type="NCBI Taxonomy" id="1288291"/>
    <lineage>
        <taxon>Eukaryota</taxon>
        <taxon>Fungi</taxon>
        <taxon>Fungi incertae sedis</taxon>
        <taxon>Microsporidia</taxon>
        <taxon>Tubulinosematoidea</taxon>
        <taxon>Tubulinosematidae</taxon>
        <taxon>Anncaliia</taxon>
    </lineage>
</organism>
<dbReference type="PANTHER" id="PTHR46426:SF1">
    <property type="entry name" value="PROTEIN DISULFIDE-ISOMERASE TMX3"/>
    <property type="match status" value="1"/>
</dbReference>
<dbReference type="STRING" id="1288291.A0A059F3I1"/>
<evidence type="ECO:0008006" key="8">
    <source>
        <dbReference type="Google" id="ProtNLM"/>
    </source>
</evidence>
<dbReference type="EMBL" id="KK365139">
    <property type="protein sequence ID" value="KCZ81647.1"/>
    <property type="molecule type" value="Genomic_DNA"/>
</dbReference>
<dbReference type="GO" id="GO:0005783">
    <property type="term" value="C:endoplasmic reticulum"/>
    <property type="evidence" value="ECO:0007669"/>
    <property type="project" value="TreeGrafter"/>
</dbReference>
<dbReference type="Proteomes" id="UP000030655">
    <property type="component" value="Unassembled WGS sequence"/>
</dbReference>
<dbReference type="HOGENOM" id="CLU_042417_0_0_1"/>
<gene>
    <name evidence="6" type="ORF">H312_00971</name>
</gene>
<evidence type="ECO:0000256" key="4">
    <source>
        <dbReference type="ARBA" id="ARBA00023136"/>
    </source>
</evidence>
<evidence type="ECO:0000256" key="3">
    <source>
        <dbReference type="ARBA" id="ARBA00022989"/>
    </source>
</evidence>
<name>A0A059F3I1_9MICR</name>
<dbReference type="AlphaFoldDB" id="A0A059F3I1"/>
<dbReference type="PANTHER" id="PTHR46426">
    <property type="entry name" value="PROTEIN DISULFIDE-ISOMERASE TMX3"/>
    <property type="match status" value="1"/>
</dbReference>
<reference evidence="6 7" key="2">
    <citation type="submission" date="2014-03" db="EMBL/GenBank/DDBJ databases">
        <title>The Genome Sequence of Anncaliia algerae insect isolate PRA339.</title>
        <authorList>
            <consortium name="The Broad Institute Genome Sequencing Platform"/>
            <consortium name="The Broad Institute Genome Sequencing Center for Infectious Disease"/>
            <person name="Cuomo C."/>
            <person name="Becnel J."/>
            <person name="Sanscrainte N."/>
            <person name="Walker B."/>
            <person name="Young S.K."/>
            <person name="Zeng Q."/>
            <person name="Gargeya S."/>
            <person name="Fitzgerald M."/>
            <person name="Haas B."/>
            <person name="Abouelleil A."/>
            <person name="Alvarado L."/>
            <person name="Arachchi H.M."/>
            <person name="Berlin A.M."/>
            <person name="Chapman S.B."/>
            <person name="Dewar J."/>
            <person name="Goldberg J."/>
            <person name="Griggs A."/>
            <person name="Gujja S."/>
            <person name="Hansen M."/>
            <person name="Howarth C."/>
            <person name="Imamovic A."/>
            <person name="Larimer J."/>
            <person name="McCowan C."/>
            <person name="Murphy C."/>
            <person name="Neiman D."/>
            <person name="Pearson M."/>
            <person name="Priest M."/>
            <person name="Roberts A."/>
            <person name="Saif S."/>
            <person name="Shea T."/>
            <person name="Sisk P."/>
            <person name="Sykes S."/>
            <person name="Wortman J."/>
            <person name="Nusbaum C."/>
            <person name="Birren B."/>
        </authorList>
    </citation>
    <scope>NUCLEOTIDE SEQUENCE [LARGE SCALE GENOMIC DNA]</scope>
    <source>
        <strain evidence="6 7">PRA339</strain>
    </source>
</reference>
<sequence length="408" mass="47862">NDQKEIARFGSSGTWEEYTEFILKNIDLDKKIFTKEIKNTPGKVTNLKSHDLEYGLEGPWLVYFRDAKNKPMSEMFDQLASEYKDKLNVGEINAGKDAKIIKQFNISYFPLVLGMYKGIVMPFTSTYTLDNFRKFVDTLIEPSFKSIDHVSFKEEQRKLESGEPIFIVFYSDPLLAGSYFKKMAHDYKFRAKIYKSNDEKLKELANVNLKDPHGEGFIPDEDKVILKAYKNGIFHSCPHKLDDLKSISEWIFYTHYPHLTRITNENFYPIFHGLKPVIMLLSRSEHLNNHLEKFSALYHGNMPYTEYLFAALNIEAFPLFIPSLLPGMKDPSLVVFLPDRHLFYHKELNLNEENFKEKSLEFIKDYESGKLKLYPHARRKYFYYFIFIIFVVTLGISGAFVLRQKKLN</sequence>
<evidence type="ECO:0000313" key="7">
    <source>
        <dbReference type="Proteomes" id="UP000030655"/>
    </source>
</evidence>
<dbReference type="InterPro" id="IPR036249">
    <property type="entry name" value="Thioredoxin-like_sf"/>
</dbReference>
<evidence type="ECO:0000313" key="6">
    <source>
        <dbReference type="EMBL" id="KCZ81647.1"/>
    </source>
</evidence>
<comment type="subcellular location">
    <subcellularLocation>
        <location evidence="1">Membrane</location>
        <topology evidence="1">Single-pass membrane protein</topology>
    </subcellularLocation>
</comment>
<dbReference type="InterPro" id="IPR052250">
    <property type="entry name" value="PDI_TMX3"/>
</dbReference>
<protein>
    <recommendedName>
        <fullName evidence="8">Thioredoxin domain-containing protein</fullName>
    </recommendedName>
</protein>
<evidence type="ECO:0000256" key="2">
    <source>
        <dbReference type="ARBA" id="ARBA00022692"/>
    </source>
</evidence>
<keyword evidence="7" id="KW-1185">Reference proteome</keyword>
<proteinExistence type="predicted"/>
<feature type="transmembrane region" description="Helical" evidence="5">
    <location>
        <begin position="381"/>
        <end position="402"/>
    </location>
</feature>
<keyword evidence="4 5" id="KW-0472">Membrane</keyword>
<dbReference type="OrthoDB" id="427280at2759"/>
<evidence type="ECO:0000256" key="5">
    <source>
        <dbReference type="SAM" id="Phobius"/>
    </source>
</evidence>
<accession>A0A059F3I1</accession>
<feature type="non-terminal residue" evidence="6">
    <location>
        <position position="1"/>
    </location>
</feature>
<keyword evidence="2 5" id="KW-0812">Transmembrane</keyword>
<keyword evidence="3 5" id="KW-1133">Transmembrane helix</keyword>
<dbReference type="Gene3D" id="3.40.30.10">
    <property type="entry name" value="Glutaredoxin"/>
    <property type="match status" value="1"/>
</dbReference>